<dbReference type="Pfam" id="PF01048">
    <property type="entry name" value="PNP_UDP_1"/>
    <property type="match status" value="1"/>
</dbReference>
<feature type="domain" description="Nucleoside phosphorylase" evidence="1">
    <location>
        <begin position="2"/>
        <end position="97"/>
    </location>
</feature>
<name>A0A645DDE1_9ZZZZ</name>
<dbReference type="AlphaFoldDB" id="A0A645DDE1"/>
<organism evidence="2">
    <name type="scientific">bioreactor metagenome</name>
    <dbReference type="NCBI Taxonomy" id="1076179"/>
    <lineage>
        <taxon>unclassified sequences</taxon>
        <taxon>metagenomes</taxon>
        <taxon>ecological metagenomes</taxon>
    </lineage>
</organism>
<dbReference type="GO" id="GO:0005829">
    <property type="term" value="C:cytosol"/>
    <property type="evidence" value="ECO:0007669"/>
    <property type="project" value="TreeGrafter"/>
</dbReference>
<dbReference type="EMBL" id="VSSQ01035116">
    <property type="protein sequence ID" value="MPM87257.1"/>
    <property type="molecule type" value="Genomic_DNA"/>
</dbReference>
<keyword evidence="2" id="KW-0808">Transferase</keyword>
<dbReference type="EC" id="2.4.2.1" evidence="2"/>
<comment type="caution">
    <text evidence="2">The sequence shown here is derived from an EMBL/GenBank/DDBJ whole genome shotgun (WGS) entry which is preliminary data.</text>
</comment>
<dbReference type="PANTHER" id="PTHR43691">
    <property type="entry name" value="URIDINE PHOSPHORYLASE"/>
    <property type="match status" value="1"/>
</dbReference>
<evidence type="ECO:0000259" key="1">
    <source>
        <dbReference type="Pfam" id="PF01048"/>
    </source>
</evidence>
<dbReference type="GO" id="GO:0004850">
    <property type="term" value="F:uridine phosphorylase activity"/>
    <property type="evidence" value="ECO:0007669"/>
    <property type="project" value="TreeGrafter"/>
</dbReference>
<protein>
    <submittedName>
        <fullName evidence="2">Purine nucleoside phosphorylase DeoD-type</fullName>
        <ecNumber evidence="2">2.4.2.1</ecNumber>
    </submittedName>
</protein>
<dbReference type="InterPro" id="IPR000845">
    <property type="entry name" value="Nucleoside_phosphorylase_d"/>
</dbReference>
<dbReference type="InterPro" id="IPR035994">
    <property type="entry name" value="Nucleoside_phosphorylase_sf"/>
</dbReference>
<evidence type="ECO:0000313" key="2">
    <source>
        <dbReference type="EMBL" id="MPM87257.1"/>
    </source>
</evidence>
<sequence>MLLKGAVEAADQLGVKYMVGNVLSSDVFYTGNFDGLMKWRSMGVLCAEMESFGLYMNAAQAGKNALCILTVSDCPIKGLETTAEERQNSFTNMMKVALSLA</sequence>
<proteinExistence type="predicted"/>
<accession>A0A645DDE1</accession>
<dbReference type="Gene3D" id="3.40.50.1580">
    <property type="entry name" value="Nucleoside phosphorylase domain"/>
    <property type="match status" value="1"/>
</dbReference>
<reference evidence="2" key="1">
    <citation type="submission" date="2019-08" db="EMBL/GenBank/DDBJ databases">
        <authorList>
            <person name="Kucharzyk K."/>
            <person name="Murdoch R.W."/>
            <person name="Higgins S."/>
            <person name="Loffler F."/>
        </authorList>
    </citation>
    <scope>NUCLEOTIDE SEQUENCE</scope>
</reference>
<dbReference type="PANTHER" id="PTHR43691:SF11">
    <property type="entry name" value="FI09636P-RELATED"/>
    <property type="match status" value="1"/>
</dbReference>
<gene>
    <name evidence="2" type="primary">deoD_26</name>
    <name evidence="2" type="ORF">SDC9_134353</name>
</gene>
<dbReference type="GO" id="GO:0004731">
    <property type="term" value="F:purine-nucleoside phosphorylase activity"/>
    <property type="evidence" value="ECO:0007669"/>
    <property type="project" value="UniProtKB-EC"/>
</dbReference>
<dbReference type="GO" id="GO:0006218">
    <property type="term" value="P:uridine catabolic process"/>
    <property type="evidence" value="ECO:0007669"/>
    <property type="project" value="TreeGrafter"/>
</dbReference>
<keyword evidence="2" id="KW-0328">Glycosyltransferase</keyword>
<dbReference type="SUPFAM" id="SSF53167">
    <property type="entry name" value="Purine and uridine phosphorylases"/>
    <property type="match status" value="1"/>
</dbReference>